<dbReference type="GO" id="GO:0005829">
    <property type="term" value="C:cytosol"/>
    <property type="evidence" value="ECO:0007669"/>
    <property type="project" value="TreeGrafter"/>
</dbReference>
<evidence type="ECO:0000313" key="7">
    <source>
        <dbReference type="Proteomes" id="UP000320390"/>
    </source>
</evidence>
<reference evidence="6 7" key="1">
    <citation type="submission" date="2019-02" db="EMBL/GenBank/DDBJ databases">
        <title>Deep-cultivation of Planctomycetes and their phenomic and genomic characterization uncovers novel biology.</title>
        <authorList>
            <person name="Wiegand S."/>
            <person name="Jogler M."/>
            <person name="Boedeker C."/>
            <person name="Pinto D."/>
            <person name="Vollmers J."/>
            <person name="Rivas-Marin E."/>
            <person name="Kohn T."/>
            <person name="Peeters S.H."/>
            <person name="Heuer A."/>
            <person name="Rast P."/>
            <person name="Oberbeckmann S."/>
            <person name="Bunk B."/>
            <person name="Jeske O."/>
            <person name="Meyerdierks A."/>
            <person name="Storesund J.E."/>
            <person name="Kallscheuer N."/>
            <person name="Luecker S."/>
            <person name="Lage O.M."/>
            <person name="Pohl T."/>
            <person name="Merkel B.J."/>
            <person name="Hornburger P."/>
            <person name="Mueller R.-W."/>
            <person name="Bruemmer F."/>
            <person name="Labrenz M."/>
            <person name="Spormann A.M."/>
            <person name="Op den Camp H."/>
            <person name="Overmann J."/>
            <person name="Amann R."/>
            <person name="Jetten M.S.M."/>
            <person name="Mascher T."/>
            <person name="Medema M.H."/>
            <person name="Devos D.P."/>
            <person name="Kaster A.-K."/>
            <person name="Ovreas L."/>
            <person name="Rohde M."/>
            <person name="Galperin M.Y."/>
            <person name="Jogler C."/>
        </authorList>
    </citation>
    <scope>NUCLEOTIDE SEQUENCE [LARGE SCALE GENOMIC DNA]</scope>
    <source>
        <strain evidence="6 7">Poly30</strain>
    </source>
</reference>
<evidence type="ECO:0000256" key="3">
    <source>
        <dbReference type="ARBA" id="ARBA00022801"/>
    </source>
</evidence>
<feature type="domain" description="Succinylglutamate desuccinylase/Aspartoacylase catalytic" evidence="5">
    <location>
        <begin position="48"/>
        <end position="196"/>
    </location>
</feature>
<dbReference type="InterPro" id="IPR050178">
    <property type="entry name" value="AspA/AstE_fam"/>
</dbReference>
<evidence type="ECO:0000313" key="6">
    <source>
        <dbReference type="EMBL" id="QDV07752.1"/>
    </source>
</evidence>
<dbReference type="InterPro" id="IPR055438">
    <property type="entry name" value="AstE_AspA_cat"/>
</dbReference>
<comment type="cofactor">
    <cofactor evidence="1">
        <name>Zn(2+)</name>
        <dbReference type="ChEBI" id="CHEBI:29105"/>
    </cofactor>
</comment>
<evidence type="ECO:0000256" key="4">
    <source>
        <dbReference type="ARBA" id="ARBA00022833"/>
    </source>
</evidence>
<dbReference type="Proteomes" id="UP000320390">
    <property type="component" value="Chromosome"/>
</dbReference>
<dbReference type="AlphaFoldDB" id="A0A518EUH9"/>
<dbReference type="GO" id="GO:0046872">
    <property type="term" value="F:metal ion binding"/>
    <property type="evidence" value="ECO:0007669"/>
    <property type="project" value="UniProtKB-KW"/>
</dbReference>
<organism evidence="6 7">
    <name type="scientific">Saltatorellus ferox</name>
    <dbReference type="NCBI Taxonomy" id="2528018"/>
    <lineage>
        <taxon>Bacteria</taxon>
        <taxon>Pseudomonadati</taxon>
        <taxon>Planctomycetota</taxon>
        <taxon>Planctomycetia</taxon>
        <taxon>Planctomycetia incertae sedis</taxon>
        <taxon>Saltatorellus</taxon>
    </lineage>
</organism>
<keyword evidence="7" id="KW-1185">Reference proteome</keyword>
<dbReference type="Pfam" id="PF24827">
    <property type="entry name" value="AstE_AspA_cat"/>
    <property type="match status" value="1"/>
</dbReference>
<gene>
    <name evidence="6" type="ORF">Poly30_32840</name>
</gene>
<evidence type="ECO:0000256" key="1">
    <source>
        <dbReference type="ARBA" id="ARBA00001947"/>
    </source>
</evidence>
<keyword evidence="4" id="KW-0862">Zinc</keyword>
<name>A0A518EUH9_9BACT</name>
<proteinExistence type="predicted"/>
<dbReference type="PANTHER" id="PTHR15162">
    <property type="entry name" value="ASPARTOACYLASE"/>
    <property type="match status" value="1"/>
</dbReference>
<protein>
    <submittedName>
        <fullName evidence="6">Aspartoacylase</fullName>
    </submittedName>
</protein>
<dbReference type="PANTHER" id="PTHR15162:SF7">
    <property type="entry name" value="SUCCINYLGLUTAMATE DESUCCINYLASE"/>
    <property type="match status" value="1"/>
</dbReference>
<evidence type="ECO:0000256" key="2">
    <source>
        <dbReference type="ARBA" id="ARBA00022723"/>
    </source>
</evidence>
<keyword evidence="2" id="KW-0479">Metal-binding</keyword>
<dbReference type="RefSeq" id="WP_145199201.1">
    <property type="nucleotide sequence ID" value="NZ_CP036434.1"/>
</dbReference>
<dbReference type="SUPFAM" id="SSF53187">
    <property type="entry name" value="Zn-dependent exopeptidases"/>
    <property type="match status" value="1"/>
</dbReference>
<dbReference type="OrthoDB" id="1523003at2"/>
<dbReference type="Gene3D" id="3.40.630.10">
    <property type="entry name" value="Zn peptidases"/>
    <property type="match status" value="1"/>
</dbReference>
<dbReference type="EMBL" id="CP036434">
    <property type="protein sequence ID" value="QDV07752.1"/>
    <property type="molecule type" value="Genomic_DNA"/>
</dbReference>
<evidence type="ECO:0000259" key="5">
    <source>
        <dbReference type="Pfam" id="PF24827"/>
    </source>
</evidence>
<accession>A0A518EUH9</accession>
<sequence>MTPSDFSSEPLAAGDPAGGIRTEAYTGAYYPDLDGLQRQIGIKDDGRPGPLVLITAGMHGNEPAGVRAVREVLESLRNTPTGGRIVALAGNLGAIRRGVRHQGQDLNRLWTAENLQPLGGRAPEDDTPDERELRALFSTIEAERDAARAKAQRVVLIDLHSTSADGGAFSVVPDSIPSRRLARDIGLPAILGLEERIEGPLLTWLVSQGDTATVIEGGQHDAPRTQEVLRDGLWVALSHVGVLPEHDERVDRARVLMRASCDDVPEVLDLVYAHVIDGETGFQMDAGWSNFMPVQLGQGLAREHGQPVTAPIAGYMLMPLYQGLGTEGFFLCRKVGGAWLLASRILRRSWFEHMLRLLPGVKALDTRAGHVTARRGASTLTTGLLHLFGYRKHAPTGETTVWTRRPQ</sequence>
<keyword evidence="3" id="KW-0378">Hydrolase</keyword>
<dbReference type="GO" id="GO:0016788">
    <property type="term" value="F:hydrolase activity, acting on ester bonds"/>
    <property type="evidence" value="ECO:0007669"/>
    <property type="project" value="InterPro"/>
</dbReference>